<dbReference type="PATRIC" id="fig|1265738.3.peg.2737"/>
<accession>M5RM08</accession>
<comment type="caution">
    <text evidence="1">The sequence shown here is derived from an EMBL/GenBank/DDBJ whole genome shotgun (WGS) entry which is preliminary data.</text>
</comment>
<gene>
    <name evidence="1" type="ORF">RMSM_02726</name>
</gene>
<keyword evidence="2" id="KW-1185">Reference proteome</keyword>
<dbReference type="EMBL" id="ANOG01000386">
    <property type="protein sequence ID" value="EMI20348.1"/>
    <property type="molecule type" value="Genomic_DNA"/>
</dbReference>
<dbReference type="AlphaFoldDB" id="M5RM08"/>
<dbReference type="Proteomes" id="UP000011991">
    <property type="component" value="Unassembled WGS sequence"/>
</dbReference>
<protein>
    <submittedName>
        <fullName evidence="1">Uncharacterized protein</fullName>
    </submittedName>
</protein>
<organism evidence="1 2">
    <name type="scientific">Rhodopirellula maiorica SM1</name>
    <dbReference type="NCBI Taxonomy" id="1265738"/>
    <lineage>
        <taxon>Bacteria</taxon>
        <taxon>Pseudomonadati</taxon>
        <taxon>Planctomycetota</taxon>
        <taxon>Planctomycetia</taxon>
        <taxon>Pirellulales</taxon>
        <taxon>Pirellulaceae</taxon>
        <taxon>Novipirellula</taxon>
    </lineage>
</organism>
<evidence type="ECO:0000313" key="1">
    <source>
        <dbReference type="EMBL" id="EMI20348.1"/>
    </source>
</evidence>
<reference evidence="1 2" key="1">
    <citation type="journal article" date="2013" name="Mar. Genomics">
        <title>Expression of sulfatases in Rhodopirellula baltica and the diversity of sulfatases in the genus Rhodopirellula.</title>
        <authorList>
            <person name="Wegner C.E."/>
            <person name="Richter-Heitmann T."/>
            <person name="Klindworth A."/>
            <person name="Klockow C."/>
            <person name="Richter M."/>
            <person name="Achstetter T."/>
            <person name="Glockner F.O."/>
            <person name="Harder J."/>
        </authorList>
    </citation>
    <scope>NUCLEOTIDE SEQUENCE [LARGE SCALE GENOMIC DNA]</scope>
    <source>
        <strain evidence="1 2">SM1</strain>
    </source>
</reference>
<evidence type="ECO:0000313" key="2">
    <source>
        <dbReference type="Proteomes" id="UP000011991"/>
    </source>
</evidence>
<name>M5RM08_9BACT</name>
<sequence>MSGLAIFWGCHGYLPPQFGNENSLTVPKLSLGAIRAIGLTTKGRKISKTERSIAIRSNRLRIE</sequence>
<proteinExistence type="predicted"/>